<organism evidence="6 7">
    <name type="scientific">Umezawaea tangerina</name>
    <dbReference type="NCBI Taxonomy" id="84725"/>
    <lineage>
        <taxon>Bacteria</taxon>
        <taxon>Bacillati</taxon>
        <taxon>Actinomycetota</taxon>
        <taxon>Actinomycetes</taxon>
        <taxon>Pseudonocardiales</taxon>
        <taxon>Pseudonocardiaceae</taxon>
        <taxon>Umezawaea</taxon>
    </lineage>
</organism>
<dbReference type="SUPFAM" id="SSF53850">
    <property type="entry name" value="Periplasmic binding protein-like II"/>
    <property type="match status" value="1"/>
</dbReference>
<reference evidence="6 7" key="1">
    <citation type="submission" date="2018-03" db="EMBL/GenBank/DDBJ databases">
        <title>Genomic Encyclopedia of Archaeal and Bacterial Type Strains, Phase II (KMG-II): from individual species to whole genera.</title>
        <authorList>
            <person name="Goeker M."/>
        </authorList>
    </citation>
    <scope>NUCLEOTIDE SEQUENCE [LARGE SCALE GENOMIC DNA]</scope>
    <source>
        <strain evidence="6 7">DSM 44720</strain>
    </source>
</reference>
<keyword evidence="4" id="KW-0804">Transcription</keyword>
<sequence>MDVRQMRYFLAVVDADSVHQAAVRLHVAQPSVSQALRKLERELGCELFHRTGRRLVLNAAGQALVGPARELVRSLDVAKATVRAVDGLRGGRLSISSMPSQAVSPLAGLIGGFLSRHPGVEVGVTTAARPEDVCGAVRDGVAEVGVVAVPNGPLRETGLRVVPLEVQRFVLVARTPDDLPAGTEPVRPEELRGLGLVVGQPGTGMRRAADAVLAATDCRVVVRVEQREALLPLVLAGVGVAVVADSWRPLAEAAGLVVRPLAVDESLHVALVVPGTRPTPAAAAFLEVARD</sequence>
<dbReference type="FunFam" id="1.10.10.10:FF:000001">
    <property type="entry name" value="LysR family transcriptional regulator"/>
    <property type="match status" value="1"/>
</dbReference>
<dbReference type="Gene3D" id="3.40.190.290">
    <property type="match status" value="1"/>
</dbReference>
<evidence type="ECO:0000259" key="5">
    <source>
        <dbReference type="PROSITE" id="PS50931"/>
    </source>
</evidence>
<dbReference type="AlphaFoldDB" id="A0A2T0TGP6"/>
<evidence type="ECO:0000256" key="4">
    <source>
        <dbReference type="ARBA" id="ARBA00023163"/>
    </source>
</evidence>
<gene>
    <name evidence="6" type="ORF">CLV43_102356</name>
</gene>
<evidence type="ECO:0000256" key="1">
    <source>
        <dbReference type="ARBA" id="ARBA00009437"/>
    </source>
</evidence>
<dbReference type="RefSeq" id="WP_106186376.1">
    <property type="nucleotide sequence ID" value="NZ_PVTF01000002.1"/>
</dbReference>
<dbReference type="Gene3D" id="1.10.10.10">
    <property type="entry name" value="Winged helix-like DNA-binding domain superfamily/Winged helix DNA-binding domain"/>
    <property type="match status" value="1"/>
</dbReference>
<dbReference type="SUPFAM" id="SSF46785">
    <property type="entry name" value="Winged helix' DNA-binding domain"/>
    <property type="match status" value="1"/>
</dbReference>
<proteinExistence type="inferred from homology"/>
<dbReference type="InterPro" id="IPR036390">
    <property type="entry name" value="WH_DNA-bd_sf"/>
</dbReference>
<keyword evidence="3 6" id="KW-0238">DNA-binding</keyword>
<comment type="caution">
    <text evidence="6">The sequence shown here is derived from an EMBL/GenBank/DDBJ whole genome shotgun (WGS) entry which is preliminary data.</text>
</comment>
<dbReference type="Proteomes" id="UP000239494">
    <property type="component" value="Unassembled WGS sequence"/>
</dbReference>
<dbReference type="EMBL" id="PVTF01000002">
    <property type="protein sequence ID" value="PRY44791.1"/>
    <property type="molecule type" value="Genomic_DNA"/>
</dbReference>
<dbReference type="InterPro" id="IPR000847">
    <property type="entry name" value="LysR_HTH_N"/>
</dbReference>
<keyword evidence="7" id="KW-1185">Reference proteome</keyword>
<dbReference type="Pfam" id="PF00126">
    <property type="entry name" value="HTH_1"/>
    <property type="match status" value="1"/>
</dbReference>
<dbReference type="CDD" id="cd05466">
    <property type="entry name" value="PBP2_LTTR_substrate"/>
    <property type="match status" value="1"/>
</dbReference>
<dbReference type="InterPro" id="IPR005119">
    <property type="entry name" value="LysR_subst-bd"/>
</dbReference>
<comment type="similarity">
    <text evidence="1">Belongs to the LysR transcriptional regulatory family.</text>
</comment>
<dbReference type="PRINTS" id="PR00039">
    <property type="entry name" value="HTHLYSR"/>
</dbReference>
<feature type="domain" description="HTH lysR-type" evidence="5">
    <location>
        <begin position="1"/>
        <end position="58"/>
    </location>
</feature>
<evidence type="ECO:0000256" key="3">
    <source>
        <dbReference type="ARBA" id="ARBA00023125"/>
    </source>
</evidence>
<keyword evidence="2" id="KW-0805">Transcription regulation</keyword>
<dbReference type="GO" id="GO:0003677">
    <property type="term" value="F:DNA binding"/>
    <property type="evidence" value="ECO:0007669"/>
    <property type="project" value="UniProtKB-KW"/>
</dbReference>
<dbReference type="PROSITE" id="PS50931">
    <property type="entry name" value="HTH_LYSR"/>
    <property type="match status" value="1"/>
</dbReference>
<name>A0A2T0TGP6_9PSEU</name>
<dbReference type="PANTHER" id="PTHR30346:SF29">
    <property type="entry name" value="LYSR SUBSTRATE-BINDING"/>
    <property type="match status" value="1"/>
</dbReference>
<accession>A0A2T0TGP6</accession>
<evidence type="ECO:0000313" key="7">
    <source>
        <dbReference type="Proteomes" id="UP000239494"/>
    </source>
</evidence>
<evidence type="ECO:0000313" key="6">
    <source>
        <dbReference type="EMBL" id="PRY44791.1"/>
    </source>
</evidence>
<dbReference type="OrthoDB" id="3181812at2"/>
<dbReference type="Pfam" id="PF03466">
    <property type="entry name" value="LysR_substrate"/>
    <property type="match status" value="1"/>
</dbReference>
<evidence type="ECO:0000256" key="2">
    <source>
        <dbReference type="ARBA" id="ARBA00023015"/>
    </source>
</evidence>
<dbReference type="GO" id="GO:0032993">
    <property type="term" value="C:protein-DNA complex"/>
    <property type="evidence" value="ECO:0007669"/>
    <property type="project" value="TreeGrafter"/>
</dbReference>
<dbReference type="PANTHER" id="PTHR30346">
    <property type="entry name" value="TRANSCRIPTIONAL DUAL REGULATOR HCAR-RELATED"/>
    <property type="match status" value="1"/>
</dbReference>
<dbReference type="GO" id="GO:0003700">
    <property type="term" value="F:DNA-binding transcription factor activity"/>
    <property type="evidence" value="ECO:0007669"/>
    <property type="project" value="InterPro"/>
</dbReference>
<protein>
    <submittedName>
        <fullName evidence="6">DNA-binding transcriptional LysR family regulator</fullName>
    </submittedName>
</protein>
<dbReference type="InterPro" id="IPR036388">
    <property type="entry name" value="WH-like_DNA-bd_sf"/>
</dbReference>